<keyword evidence="7" id="KW-1185">Reference proteome</keyword>
<dbReference type="SUPFAM" id="SSF47648">
    <property type="entry name" value="Nucleoside phosphorylase/phosphoribosyltransferase N-terminal domain"/>
    <property type="match status" value="1"/>
</dbReference>
<dbReference type="GO" id="GO:0004048">
    <property type="term" value="F:anthranilate phosphoribosyltransferase activity"/>
    <property type="evidence" value="ECO:0007669"/>
    <property type="project" value="InterPro"/>
</dbReference>
<evidence type="ECO:0000256" key="3">
    <source>
        <dbReference type="SAM" id="MobiDB-lite"/>
    </source>
</evidence>
<dbReference type="GO" id="GO:0005829">
    <property type="term" value="C:cytosol"/>
    <property type="evidence" value="ECO:0007669"/>
    <property type="project" value="TreeGrafter"/>
</dbReference>
<dbReference type="AlphaFoldDB" id="A0A2J8AJL8"/>
<organism evidence="6 7">
    <name type="scientific">Tetrabaena socialis</name>
    <dbReference type="NCBI Taxonomy" id="47790"/>
    <lineage>
        <taxon>Eukaryota</taxon>
        <taxon>Viridiplantae</taxon>
        <taxon>Chlorophyta</taxon>
        <taxon>core chlorophytes</taxon>
        <taxon>Chlorophyceae</taxon>
        <taxon>CS clade</taxon>
        <taxon>Chlamydomonadales</taxon>
        <taxon>Tetrabaenaceae</taxon>
        <taxon>Tetrabaena</taxon>
    </lineage>
</organism>
<dbReference type="InterPro" id="IPR036320">
    <property type="entry name" value="Glycosyl_Trfase_fam3_N_dom_sf"/>
</dbReference>
<dbReference type="PANTHER" id="PTHR43285">
    <property type="entry name" value="ANTHRANILATE PHOSPHORIBOSYLTRANSFERASE"/>
    <property type="match status" value="1"/>
</dbReference>
<feature type="domain" description="Glycosyl transferase family 3 N-terminal" evidence="5">
    <location>
        <begin position="46"/>
        <end position="104"/>
    </location>
</feature>
<sequence length="203" mass="20920">MQTLVGRRAAARPFTAQRPAVAVPSIGRSPAARGPSSSCHAALQMREVIEMLIKREDLTEKQAEETLGALLDDFVSEQAAAFLVLLRAKGETPDEIAGLAKAMLIKALPVKTSQQVVDIVGTGGDGIGSVNISTGASILAAAAGAKVAKHGNRSVSSLCGSADVLEVCGRARSGDRDGCSKGHRPSAIDGVVNRESPQLGKRA</sequence>
<dbReference type="Pfam" id="PF00591">
    <property type="entry name" value="Glycos_transf_3"/>
    <property type="match status" value="1"/>
</dbReference>
<dbReference type="OrthoDB" id="546963at2759"/>
<dbReference type="Proteomes" id="UP000236333">
    <property type="component" value="Unassembled WGS sequence"/>
</dbReference>
<feature type="region of interest" description="Disordered" evidence="3">
    <location>
        <begin position="172"/>
        <end position="203"/>
    </location>
</feature>
<evidence type="ECO:0000256" key="1">
    <source>
        <dbReference type="ARBA" id="ARBA00022676"/>
    </source>
</evidence>
<evidence type="ECO:0000256" key="2">
    <source>
        <dbReference type="ARBA" id="ARBA00022679"/>
    </source>
</evidence>
<dbReference type="EMBL" id="PGGS01000005">
    <property type="protein sequence ID" value="PNH12708.1"/>
    <property type="molecule type" value="Genomic_DNA"/>
</dbReference>
<evidence type="ECO:0000259" key="5">
    <source>
        <dbReference type="Pfam" id="PF02885"/>
    </source>
</evidence>
<dbReference type="SUPFAM" id="SSF52418">
    <property type="entry name" value="Nucleoside phosphorylase/phosphoribosyltransferase catalytic domain"/>
    <property type="match status" value="1"/>
</dbReference>
<dbReference type="Gene3D" id="3.40.1030.10">
    <property type="entry name" value="Nucleoside phosphorylase/phosphoribosyltransferase catalytic domain"/>
    <property type="match status" value="1"/>
</dbReference>
<dbReference type="Pfam" id="PF02885">
    <property type="entry name" value="Glycos_trans_3N"/>
    <property type="match status" value="1"/>
</dbReference>
<dbReference type="InterPro" id="IPR005940">
    <property type="entry name" value="Anthranilate_Pribosyl_Tfrase"/>
</dbReference>
<proteinExistence type="predicted"/>
<dbReference type="InterPro" id="IPR035902">
    <property type="entry name" value="Nuc_phospho_transferase"/>
</dbReference>
<evidence type="ECO:0000313" key="7">
    <source>
        <dbReference type="Proteomes" id="UP000236333"/>
    </source>
</evidence>
<dbReference type="InterPro" id="IPR017459">
    <property type="entry name" value="Glycosyl_Trfase_fam3_N_dom"/>
</dbReference>
<reference evidence="6 7" key="1">
    <citation type="journal article" date="2017" name="Mol. Biol. Evol.">
        <title>The 4-celled Tetrabaena socialis nuclear genome reveals the essential components for genetic control of cell number at the origin of multicellularity in the volvocine lineage.</title>
        <authorList>
            <person name="Featherston J."/>
            <person name="Arakaki Y."/>
            <person name="Hanschen E.R."/>
            <person name="Ferris P.J."/>
            <person name="Michod R.E."/>
            <person name="Olson B.J.S.C."/>
            <person name="Nozaki H."/>
            <person name="Durand P.M."/>
        </authorList>
    </citation>
    <scope>NUCLEOTIDE SEQUENCE [LARGE SCALE GENOMIC DNA]</scope>
    <source>
        <strain evidence="6 7">NIES-571</strain>
    </source>
</reference>
<keyword evidence="2 6" id="KW-0808">Transferase</keyword>
<dbReference type="GO" id="GO:0000162">
    <property type="term" value="P:L-tryptophan biosynthetic process"/>
    <property type="evidence" value="ECO:0007669"/>
    <property type="project" value="InterPro"/>
</dbReference>
<evidence type="ECO:0000313" key="6">
    <source>
        <dbReference type="EMBL" id="PNH12708.1"/>
    </source>
</evidence>
<evidence type="ECO:0000259" key="4">
    <source>
        <dbReference type="Pfam" id="PF00591"/>
    </source>
</evidence>
<comment type="caution">
    <text evidence="6">The sequence shown here is derived from an EMBL/GenBank/DDBJ whole genome shotgun (WGS) entry which is preliminary data.</text>
</comment>
<dbReference type="InterPro" id="IPR000312">
    <property type="entry name" value="Glycosyl_Trfase_fam3"/>
</dbReference>
<name>A0A2J8AJL8_9CHLO</name>
<keyword evidence="1 6" id="KW-0328">Glycosyltransferase</keyword>
<protein>
    <submittedName>
        <fullName evidence="6">Anthranilate phosphoribosyltransferase, chloroplastic</fullName>
    </submittedName>
</protein>
<dbReference type="PANTHER" id="PTHR43285:SF2">
    <property type="entry name" value="ANTHRANILATE PHOSPHORIBOSYLTRANSFERASE"/>
    <property type="match status" value="1"/>
</dbReference>
<feature type="domain" description="Glycosyl transferase family 3" evidence="4">
    <location>
        <begin position="114"/>
        <end position="169"/>
    </location>
</feature>
<gene>
    <name evidence="6" type="ORF">TSOC_000360</name>
</gene>
<dbReference type="Gene3D" id="1.20.970.10">
    <property type="entry name" value="Transferase, Pyrimidine Nucleoside Phosphorylase, Chain C"/>
    <property type="match status" value="1"/>
</dbReference>
<accession>A0A2J8AJL8</accession>